<reference evidence="2 3" key="1">
    <citation type="submission" date="2016-10" db="EMBL/GenBank/DDBJ databases">
        <authorList>
            <person name="de Groot N.N."/>
        </authorList>
    </citation>
    <scope>NUCLEOTIDE SEQUENCE [LARGE SCALE GENOMIC DNA]</scope>
    <source>
        <strain evidence="2 3">Sb04</strain>
    </source>
</reference>
<name>A0A1H0MAI6_STREI</name>
<feature type="transmembrane region" description="Helical" evidence="1">
    <location>
        <begin position="185"/>
        <end position="207"/>
    </location>
</feature>
<sequence length="250" mass="28457">MGLIKRFKILLKYQSISVTSGVNQASNCGTLFIFYPIAFFMFYSTMSESELSLLVGNLILYAGIFIWGVAFLITILAFFKHNKFFTGLSLYLLGIYILFTLPISATTAWSGGSLKLIILQEVSIILWPVISYLVAAYSLVDKDGKIIQSDKIKKRFNYFISLPVLIVVPVALPLTYFISDYYCTYLFWSVSMLLANSLIKGWFFILYPLRHKDDEVADLAEASEVQSKAVNALNETLQEQHFDKDEFKED</sequence>
<evidence type="ECO:0000313" key="2">
    <source>
        <dbReference type="EMBL" id="SDO77469.1"/>
    </source>
</evidence>
<dbReference type="AlphaFoldDB" id="A0A1H0MAI6"/>
<gene>
    <name evidence="2" type="ORF">SAMN05216347_102265</name>
</gene>
<keyword evidence="1" id="KW-0812">Transmembrane</keyword>
<feature type="transmembrane region" description="Helical" evidence="1">
    <location>
        <begin position="21"/>
        <end position="46"/>
    </location>
</feature>
<evidence type="ECO:0000256" key="1">
    <source>
        <dbReference type="SAM" id="Phobius"/>
    </source>
</evidence>
<feature type="transmembrane region" description="Helical" evidence="1">
    <location>
        <begin position="91"/>
        <end position="111"/>
    </location>
</feature>
<accession>A0A1H0MAI6</accession>
<dbReference type="OrthoDB" id="2233369at2"/>
<feature type="transmembrane region" description="Helical" evidence="1">
    <location>
        <begin position="58"/>
        <end position="79"/>
    </location>
</feature>
<protein>
    <submittedName>
        <fullName evidence="2">Uncharacterized protein</fullName>
    </submittedName>
</protein>
<dbReference type="EMBL" id="FNJK01000002">
    <property type="protein sequence ID" value="SDO77469.1"/>
    <property type="molecule type" value="Genomic_DNA"/>
</dbReference>
<dbReference type="Proteomes" id="UP000183816">
    <property type="component" value="Unassembled WGS sequence"/>
</dbReference>
<keyword evidence="1" id="KW-0472">Membrane</keyword>
<keyword evidence="1" id="KW-1133">Transmembrane helix</keyword>
<proteinExistence type="predicted"/>
<feature type="transmembrane region" description="Helical" evidence="1">
    <location>
        <begin position="117"/>
        <end position="137"/>
    </location>
</feature>
<evidence type="ECO:0000313" key="3">
    <source>
        <dbReference type="Proteomes" id="UP000183816"/>
    </source>
</evidence>
<organism evidence="2 3">
    <name type="scientific">Streptococcus equinus</name>
    <name type="common">Streptococcus bovis</name>
    <dbReference type="NCBI Taxonomy" id="1335"/>
    <lineage>
        <taxon>Bacteria</taxon>
        <taxon>Bacillati</taxon>
        <taxon>Bacillota</taxon>
        <taxon>Bacilli</taxon>
        <taxon>Lactobacillales</taxon>
        <taxon>Streptococcaceae</taxon>
        <taxon>Streptococcus</taxon>
    </lineage>
</organism>
<feature type="transmembrane region" description="Helical" evidence="1">
    <location>
        <begin position="158"/>
        <end position="179"/>
    </location>
</feature>
<dbReference type="RefSeq" id="WP_074482039.1">
    <property type="nucleotide sequence ID" value="NZ_FNJK01000002.1"/>
</dbReference>